<feature type="transmembrane region" description="Helical" evidence="1">
    <location>
        <begin position="394"/>
        <end position="415"/>
    </location>
</feature>
<feature type="transmembrane region" description="Helical" evidence="1">
    <location>
        <begin position="33"/>
        <end position="56"/>
    </location>
</feature>
<organism evidence="2 3">
    <name type="scientific">Caulobacter vibrioides (strain NA1000 / CB15N)</name>
    <name type="common">Caulobacter crescentus</name>
    <dbReference type="NCBI Taxonomy" id="565050"/>
    <lineage>
        <taxon>Bacteria</taxon>
        <taxon>Pseudomonadati</taxon>
        <taxon>Pseudomonadota</taxon>
        <taxon>Alphaproteobacteria</taxon>
        <taxon>Caulobacterales</taxon>
        <taxon>Caulobacteraceae</taxon>
        <taxon>Caulobacter</taxon>
    </lineage>
</organism>
<keyword evidence="1" id="KW-1133">Transmembrane helix</keyword>
<dbReference type="EMBL" id="CP001340">
    <property type="protein sequence ID" value="ACL94345.1"/>
    <property type="molecule type" value="Genomic_DNA"/>
</dbReference>
<feature type="transmembrane region" description="Helical" evidence="1">
    <location>
        <begin position="248"/>
        <end position="268"/>
    </location>
</feature>
<evidence type="ECO:0000313" key="2">
    <source>
        <dbReference type="EMBL" id="ACL94345.1"/>
    </source>
</evidence>
<dbReference type="PATRIC" id="fig|565050.3.peg.868"/>
<feature type="transmembrane region" description="Helical" evidence="1">
    <location>
        <begin position="421"/>
        <end position="440"/>
    </location>
</feature>
<keyword evidence="1" id="KW-0812">Transmembrane</keyword>
<keyword evidence="3" id="KW-1185">Reference proteome</keyword>
<protein>
    <recommendedName>
        <fullName evidence="4">ABC-2 type transport system permease protein</fullName>
    </recommendedName>
</protein>
<feature type="transmembrane region" description="Helical" evidence="1">
    <location>
        <begin position="116"/>
        <end position="139"/>
    </location>
</feature>
<evidence type="ECO:0000256" key="1">
    <source>
        <dbReference type="SAM" id="Phobius"/>
    </source>
</evidence>
<feature type="transmembrane region" description="Helical" evidence="1">
    <location>
        <begin position="315"/>
        <end position="336"/>
    </location>
</feature>
<feature type="transmembrane region" description="Helical" evidence="1">
    <location>
        <begin position="456"/>
        <end position="476"/>
    </location>
</feature>
<dbReference type="KEGG" id="ccs:CCNA_00880"/>
<feature type="transmembrane region" description="Helical" evidence="1">
    <location>
        <begin position="482"/>
        <end position="500"/>
    </location>
</feature>
<feature type="transmembrane region" description="Helical" evidence="1">
    <location>
        <begin position="342"/>
        <end position="368"/>
    </location>
</feature>
<feature type="transmembrane region" description="Helical" evidence="1">
    <location>
        <begin position="186"/>
        <end position="205"/>
    </location>
</feature>
<dbReference type="HOGENOM" id="CLU_532967_0_0_5"/>
<reference evidence="2 3" key="1">
    <citation type="journal article" date="2010" name="J. Bacteriol.">
        <title>The genetic basis of laboratory adaptation in Caulobacter crescentus.</title>
        <authorList>
            <person name="Marks M.E."/>
            <person name="Castro-Rojas C.M."/>
            <person name="Teiling C."/>
            <person name="Du L."/>
            <person name="Kapatral V."/>
            <person name="Walunas T.L."/>
            <person name="Crosson S."/>
        </authorList>
    </citation>
    <scope>NUCLEOTIDE SEQUENCE [LARGE SCALE GENOMIC DNA]</scope>
    <source>
        <strain evidence="3">NA1000 / CB15N</strain>
    </source>
</reference>
<dbReference type="OrthoDB" id="7339241at2"/>
<keyword evidence="1" id="KW-0472">Membrane</keyword>
<dbReference type="GeneID" id="7329920"/>
<gene>
    <name evidence="2" type="ordered locus">CCNA_00880</name>
</gene>
<dbReference type="RefSeq" id="WP_010918722.1">
    <property type="nucleotide sequence ID" value="NC_011916.1"/>
</dbReference>
<feature type="transmembrane region" description="Helical" evidence="1">
    <location>
        <begin position="68"/>
        <end position="96"/>
    </location>
</feature>
<feature type="transmembrane region" description="Helical" evidence="1">
    <location>
        <begin position="151"/>
        <end position="179"/>
    </location>
</feature>
<dbReference type="AlphaFoldDB" id="A0A0H3C6Q8"/>
<dbReference type="Proteomes" id="UP000001364">
    <property type="component" value="Chromosome"/>
</dbReference>
<evidence type="ECO:0008006" key="4">
    <source>
        <dbReference type="Google" id="ProtNLM"/>
    </source>
</evidence>
<accession>A0A0H3C6Q8</accession>
<proteinExistence type="predicted"/>
<evidence type="ECO:0000313" key="3">
    <source>
        <dbReference type="Proteomes" id="UP000001364"/>
    </source>
</evidence>
<dbReference type="RefSeq" id="YP_002516253.1">
    <property type="nucleotide sequence ID" value="NC_011916.1"/>
</dbReference>
<sequence length="519" mass="53934">MSLPFKPASTPWLLAHEMRLAWRGVSGGKKATGVGTIITFAILGAVVLAGGVFLALMTRGHEVPITPFTVIIVDLVLAVILTLMLANTLAAAANALYERGDLDLLFSSPLSPRKVLFVRALGLAVGAGFWFVLPAVLVLTPSLFMGHPHWAGVFGVLVAAALGASGVGLLLAMALFALIGPRRTRTVAQVLAALIGAAFFLASQYRTLMGEDASESLFARIALDVRDGRIQPPPFADLPLRAAVGEPIPLLILMAIGLGLFLFAAQVLGKRFADAAAATQGAETRKAAKGPVGAFAAGAFQATLRKELRLVSRDAALLSQVLLRVLYMVPIAFVMVRGAESLPAWALAGPAAAVTFLAGQVAGSLIWITVSAEDTPDLLAISPTPMRVLNRAKLAAALIPVAGLLIVPIAALTWYAPLAGLWTALGAALCAWTAGLIGVWHQKPGKRADFKQRRGGSFLVGFAELVIASLIGGATAMAVAGLLVWAVMPLIVAGALMMALRRTDEQIAAALRAASVASN</sequence>
<name>A0A0H3C6Q8_CAUVN</name>